<dbReference type="CDD" id="cd03801">
    <property type="entry name" value="GT4_PimA-like"/>
    <property type="match status" value="1"/>
</dbReference>
<evidence type="ECO:0000313" key="5">
    <source>
        <dbReference type="EMBL" id="GAA1721405.1"/>
    </source>
</evidence>
<evidence type="ECO:0000256" key="2">
    <source>
        <dbReference type="ARBA" id="ARBA00022679"/>
    </source>
</evidence>
<dbReference type="PANTHER" id="PTHR45947:SF3">
    <property type="entry name" value="SULFOQUINOVOSYL TRANSFERASE SQD2"/>
    <property type="match status" value="1"/>
</dbReference>
<keyword evidence="2" id="KW-0808">Transferase</keyword>
<dbReference type="InterPro" id="IPR050194">
    <property type="entry name" value="Glycosyltransferase_grp1"/>
</dbReference>
<reference evidence="5 6" key="1">
    <citation type="journal article" date="2019" name="Int. J. Syst. Evol. Microbiol.">
        <title>The Global Catalogue of Microorganisms (GCM) 10K type strain sequencing project: providing services to taxonomists for standard genome sequencing and annotation.</title>
        <authorList>
            <consortium name="The Broad Institute Genomics Platform"/>
            <consortium name="The Broad Institute Genome Sequencing Center for Infectious Disease"/>
            <person name="Wu L."/>
            <person name="Ma J."/>
        </authorList>
    </citation>
    <scope>NUCLEOTIDE SEQUENCE [LARGE SCALE GENOMIC DNA]</scope>
    <source>
        <strain evidence="5 6">JCM 14718</strain>
    </source>
</reference>
<dbReference type="Proteomes" id="UP001500618">
    <property type="component" value="Unassembled WGS sequence"/>
</dbReference>
<gene>
    <name evidence="5" type="ORF">GCM10009765_81960</name>
</gene>
<comment type="caution">
    <text evidence="5">The sequence shown here is derived from an EMBL/GenBank/DDBJ whole genome shotgun (WGS) entry which is preliminary data.</text>
</comment>
<dbReference type="InterPro" id="IPR028098">
    <property type="entry name" value="Glyco_trans_4-like_N"/>
</dbReference>
<dbReference type="PANTHER" id="PTHR45947">
    <property type="entry name" value="SULFOQUINOVOSYL TRANSFERASE SQD2"/>
    <property type="match status" value="1"/>
</dbReference>
<accession>A0ABN2JAM1</accession>
<dbReference type="Pfam" id="PF00534">
    <property type="entry name" value="Glycos_transf_1"/>
    <property type="match status" value="1"/>
</dbReference>
<evidence type="ECO:0000259" key="3">
    <source>
        <dbReference type="Pfam" id="PF00534"/>
    </source>
</evidence>
<feature type="domain" description="Glycosyltransferase subfamily 4-like N-terminal" evidence="4">
    <location>
        <begin position="22"/>
        <end position="150"/>
    </location>
</feature>
<keyword evidence="1" id="KW-0328">Glycosyltransferase</keyword>
<protein>
    <submittedName>
        <fullName evidence="5">Glycosyltransferase family 4 protein</fullName>
    </submittedName>
</protein>
<dbReference type="EMBL" id="BAAANY010000047">
    <property type="protein sequence ID" value="GAA1721405.1"/>
    <property type="molecule type" value="Genomic_DNA"/>
</dbReference>
<evidence type="ECO:0000256" key="1">
    <source>
        <dbReference type="ARBA" id="ARBA00022676"/>
    </source>
</evidence>
<name>A0ABN2JAM1_9ACTN</name>
<dbReference type="SUPFAM" id="SSF53756">
    <property type="entry name" value="UDP-Glycosyltransferase/glycogen phosphorylase"/>
    <property type="match status" value="1"/>
</dbReference>
<keyword evidence="6" id="KW-1185">Reference proteome</keyword>
<dbReference type="Pfam" id="PF13439">
    <property type="entry name" value="Glyco_transf_4"/>
    <property type="match status" value="1"/>
</dbReference>
<dbReference type="InterPro" id="IPR001296">
    <property type="entry name" value="Glyco_trans_1"/>
</dbReference>
<evidence type="ECO:0000259" key="4">
    <source>
        <dbReference type="Pfam" id="PF13439"/>
    </source>
</evidence>
<sequence>MTSADHELLRILQISFAYPPTVGGVESHVWDVSHRLQQEGHAVRVVAGAGPANTPGTVEVRRFDELTVARLLDIRAPLHPDAPPDPVAVGRLSSLLSAEVDDFGPDVVHIHNPHRFGPELAHALFEASAVPAVATIHDRVRPSLYPQVLNLPWEVVLYVSHHISEELPSARSTAVRWLGIDLDAFGPDGPADARLQAMPRPVIFHPARLKRWKGIECGIRAFAEVHRKLGGTLVLCESGDVVGSPKRADQFRAELTALANRLGIAASVRFASFTYAEIPAAYRAADLVWYPTIDEEALGLVPLEAMAVGVPVVVSRSGGMRETVRDNENGLTVEKDNSAALAAAATRLLTDQRLRDRIVANGRRHSADFDVGSYAQWLVWQYCSAVNVRRPLMVTQERAPAMTRLTDIS</sequence>
<dbReference type="Gene3D" id="3.40.50.2000">
    <property type="entry name" value="Glycogen Phosphorylase B"/>
    <property type="match status" value="2"/>
</dbReference>
<proteinExistence type="predicted"/>
<organism evidence="5 6">
    <name type="scientific">Fodinicola feengrottensis</name>
    <dbReference type="NCBI Taxonomy" id="435914"/>
    <lineage>
        <taxon>Bacteria</taxon>
        <taxon>Bacillati</taxon>
        <taxon>Actinomycetota</taxon>
        <taxon>Actinomycetes</taxon>
        <taxon>Mycobacteriales</taxon>
        <taxon>Fodinicola</taxon>
    </lineage>
</organism>
<evidence type="ECO:0000313" key="6">
    <source>
        <dbReference type="Proteomes" id="UP001500618"/>
    </source>
</evidence>
<feature type="domain" description="Glycosyl transferase family 1" evidence="3">
    <location>
        <begin position="199"/>
        <end position="364"/>
    </location>
</feature>